<feature type="transmembrane region" description="Helical" evidence="7">
    <location>
        <begin position="177"/>
        <end position="198"/>
    </location>
</feature>
<keyword evidence="10" id="KW-1185">Reference proteome</keyword>
<feature type="transmembrane region" description="Helical" evidence="7">
    <location>
        <begin position="264"/>
        <end position="284"/>
    </location>
</feature>
<keyword evidence="6 7" id="KW-0472">Membrane</keyword>
<keyword evidence="2" id="KW-0813">Transport</keyword>
<proteinExistence type="predicted"/>
<dbReference type="GO" id="GO:0006865">
    <property type="term" value="P:amino acid transport"/>
    <property type="evidence" value="ECO:0007669"/>
    <property type="project" value="UniProtKB-KW"/>
</dbReference>
<keyword evidence="5 7" id="KW-1133">Transmembrane helix</keyword>
<evidence type="ECO:0000313" key="10">
    <source>
        <dbReference type="Proteomes" id="UP000734854"/>
    </source>
</evidence>
<evidence type="ECO:0000256" key="3">
    <source>
        <dbReference type="ARBA" id="ARBA00022692"/>
    </source>
</evidence>
<accession>A0A8J5GR50</accession>
<evidence type="ECO:0000259" key="8">
    <source>
        <dbReference type="Pfam" id="PF01490"/>
    </source>
</evidence>
<feature type="transmembrane region" description="Helical" evidence="7">
    <location>
        <begin position="34"/>
        <end position="53"/>
    </location>
</feature>
<dbReference type="GO" id="GO:0016020">
    <property type="term" value="C:membrane"/>
    <property type="evidence" value="ECO:0007669"/>
    <property type="project" value="UniProtKB-SubCell"/>
</dbReference>
<evidence type="ECO:0000256" key="7">
    <source>
        <dbReference type="SAM" id="Phobius"/>
    </source>
</evidence>
<comment type="caution">
    <text evidence="9">The sequence shown here is derived from an EMBL/GenBank/DDBJ whole genome shotgun (WGS) entry which is preliminary data.</text>
</comment>
<keyword evidence="4" id="KW-0029">Amino-acid transport</keyword>
<feature type="transmembrane region" description="Helical" evidence="7">
    <location>
        <begin position="60"/>
        <end position="81"/>
    </location>
</feature>
<gene>
    <name evidence="9" type="ORF">ZIOFF_030559</name>
</gene>
<evidence type="ECO:0000256" key="6">
    <source>
        <dbReference type="ARBA" id="ARBA00023136"/>
    </source>
</evidence>
<reference evidence="9 10" key="1">
    <citation type="submission" date="2020-08" db="EMBL/GenBank/DDBJ databases">
        <title>Plant Genome Project.</title>
        <authorList>
            <person name="Zhang R.-G."/>
        </authorList>
    </citation>
    <scope>NUCLEOTIDE SEQUENCE [LARGE SCALE GENOMIC DNA]</scope>
    <source>
        <tissue evidence="9">Rhizome</tissue>
    </source>
</reference>
<dbReference type="AlphaFoldDB" id="A0A8J5GR50"/>
<keyword evidence="3 7" id="KW-0812">Transmembrane</keyword>
<evidence type="ECO:0000256" key="5">
    <source>
        <dbReference type="ARBA" id="ARBA00022989"/>
    </source>
</evidence>
<feature type="domain" description="Amino acid transporter transmembrane" evidence="8">
    <location>
        <begin position="31"/>
        <end position="372"/>
    </location>
</feature>
<feature type="transmembrane region" description="Helical" evidence="7">
    <location>
        <begin position="304"/>
        <end position="323"/>
    </location>
</feature>
<sequence>MAENDDDQQTATALEKQNAIDDWLPITSSRNAKWWFSAFHNVTAMVGAGVLSLPFALSELGWGPGVAILVTSWIITLYTLWQMVEMHEMVPGKRFDRYHELGQHVFGEKLGLWIIVPQQLMVEVGVNIVYMVTGGKSLKKFHELVCPNCSNIKLSYFIMIFASVQLVLAQLPNMNSISGISLAAAVMSLSYSTIAWVASANKGKQPDVDFGYKASTKVGAFFNFLSALGDVAFSYAGHNVVLEIQATIPSTPEKPSKKPMWKGVVVAYLVVAICYFPVAILGYWTFGNAVDDHILMTLQKPTWLIAAANMFVAIHVIGSYQIYAMGVFDMLETLLVTTFRLHLESHFAWLLGVSTVHNVRRHCRSLLRRLAWILRRLCICPDNLLHPLHHVANCLQAQKVRLILDGKLDLHCSGSVADGLGAYWRLEVDHSECRELPVLLLSLAIDFLIY</sequence>
<protein>
    <recommendedName>
        <fullName evidence="8">Amino acid transporter transmembrane domain-containing protein</fullName>
    </recommendedName>
</protein>
<evidence type="ECO:0000256" key="2">
    <source>
        <dbReference type="ARBA" id="ARBA00022448"/>
    </source>
</evidence>
<evidence type="ECO:0000256" key="1">
    <source>
        <dbReference type="ARBA" id="ARBA00004370"/>
    </source>
</evidence>
<dbReference type="Gene3D" id="1.20.1740.10">
    <property type="entry name" value="Amino acid/polyamine transporter I"/>
    <property type="match status" value="1"/>
</dbReference>
<name>A0A8J5GR50_ZINOF</name>
<organism evidence="9 10">
    <name type="scientific">Zingiber officinale</name>
    <name type="common">Ginger</name>
    <name type="synonym">Amomum zingiber</name>
    <dbReference type="NCBI Taxonomy" id="94328"/>
    <lineage>
        <taxon>Eukaryota</taxon>
        <taxon>Viridiplantae</taxon>
        <taxon>Streptophyta</taxon>
        <taxon>Embryophyta</taxon>
        <taxon>Tracheophyta</taxon>
        <taxon>Spermatophyta</taxon>
        <taxon>Magnoliopsida</taxon>
        <taxon>Liliopsida</taxon>
        <taxon>Zingiberales</taxon>
        <taxon>Zingiberaceae</taxon>
        <taxon>Zingiber</taxon>
    </lineage>
</organism>
<feature type="transmembrane region" description="Helical" evidence="7">
    <location>
        <begin position="154"/>
        <end position="171"/>
    </location>
</feature>
<dbReference type="PANTHER" id="PTHR48017">
    <property type="entry name" value="OS05G0424000 PROTEIN-RELATED"/>
    <property type="match status" value="1"/>
</dbReference>
<comment type="subcellular location">
    <subcellularLocation>
        <location evidence="1">Membrane</location>
    </subcellularLocation>
</comment>
<feature type="transmembrane region" description="Helical" evidence="7">
    <location>
        <begin position="110"/>
        <end position="133"/>
    </location>
</feature>
<evidence type="ECO:0000256" key="4">
    <source>
        <dbReference type="ARBA" id="ARBA00022970"/>
    </source>
</evidence>
<dbReference type="Proteomes" id="UP000734854">
    <property type="component" value="Unassembled WGS sequence"/>
</dbReference>
<dbReference type="InterPro" id="IPR013057">
    <property type="entry name" value="AA_transpt_TM"/>
</dbReference>
<dbReference type="Pfam" id="PF01490">
    <property type="entry name" value="Aa_trans"/>
    <property type="match status" value="1"/>
</dbReference>
<dbReference type="EMBL" id="JACMSC010000008">
    <property type="protein sequence ID" value="KAG6512448.1"/>
    <property type="molecule type" value="Genomic_DNA"/>
</dbReference>
<evidence type="ECO:0000313" key="9">
    <source>
        <dbReference type="EMBL" id="KAG6512448.1"/>
    </source>
</evidence>